<dbReference type="InterPro" id="IPR001179">
    <property type="entry name" value="PPIase_FKBP_dom"/>
</dbReference>
<proteinExistence type="inferred from homology"/>
<evidence type="ECO:0000256" key="4">
    <source>
        <dbReference type="ARBA" id="ARBA00016902"/>
    </source>
</evidence>
<name>A0A938BQ65_UNCEI</name>
<dbReference type="SUPFAM" id="SSF54534">
    <property type="entry name" value="FKBP-like"/>
    <property type="match status" value="1"/>
</dbReference>
<feature type="domain" description="PPIase FKBP-type" evidence="10">
    <location>
        <begin position="160"/>
        <end position="230"/>
    </location>
</feature>
<dbReference type="InterPro" id="IPR036611">
    <property type="entry name" value="Trigger_fac_ribosome-bd_sf"/>
</dbReference>
<dbReference type="EC" id="5.2.1.8" evidence="3 9"/>
<evidence type="ECO:0000313" key="14">
    <source>
        <dbReference type="Proteomes" id="UP000748308"/>
    </source>
</evidence>
<dbReference type="HAMAP" id="MF_00303">
    <property type="entry name" value="Trigger_factor_Tig"/>
    <property type="match status" value="1"/>
</dbReference>
<dbReference type="Gene3D" id="3.10.50.40">
    <property type="match status" value="1"/>
</dbReference>
<feature type="domain" description="Trigger factor C-terminal" evidence="12">
    <location>
        <begin position="263"/>
        <end position="407"/>
    </location>
</feature>
<evidence type="ECO:0000313" key="13">
    <source>
        <dbReference type="EMBL" id="MBM3316817.1"/>
    </source>
</evidence>
<protein>
    <recommendedName>
        <fullName evidence="4 9">Trigger factor</fullName>
        <shortName evidence="9">TF</shortName>
        <ecNumber evidence="3 9">5.2.1.8</ecNumber>
    </recommendedName>
    <alternativeName>
        <fullName evidence="8 9">PPIase</fullName>
    </alternativeName>
</protein>
<comment type="catalytic activity">
    <reaction evidence="1 9">
        <text>[protein]-peptidylproline (omega=180) = [protein]-peptidylproline (omega=0)</text>
        <dbReference type="Rhea" id="RHEA:16237"/>
        <dbReference type="Rhea" id="RHEA-COMP:10747"/>
        <dbReference type="Rhea" id="RHEA-COMP:10748"/>
        <dbReference type="ChEBI" id="CHEBI:83833"/>
        <dbReference type="ChEBI" id="CHEBI:83834"/>
        <dbReference type="EC" id="5.2.1.8"/>
    </reaction>
</comment>
<sequence length="422" mass="48252">MQAQIQDVGPLQKSLQLLLDAAEVNGFIDRMIATYRNRYAMPGFRPGKAPDRVIQARFQEDIERAVISELVPDAIRRAFAENDIHPASPPEVSGIRYRPGEPLTFELRVHVWPQVELRPYEGVEIEHAVEPVRAEEVEAFLEGMMDRNAERVAVDRPAGAGDLIGAELETIDAAGARVKGTKKEKVTIEVGADHLLPEFREASLGMSAGESRELEVRYPDSYGDRRLEGQTRRYRLTAMRIEEKKRQPLDDEFARRLDANLDLDGLRARVRLRLESERRMAARERLEERLVDRLIQDNPFELPQVSVANALARIAEKLREEGKPADPEQIASAYRPHVERFQRRDFLLEKVGEREGIRVTPEEVDAEIARMAREERRPAEEVRADIGDVDRFQQFLFERRIFAALLEKVTVRETPTIEVPAG</sequence>
<dbReference type="InterPro" id="IPR008881">
    <property type="entry name" value="Trigger_fac_ribosome-bd_bac"/>
</dbReference>
<evidence type="ECO:0000256" key="1">
    <source>
        <dbReference type="ARBA" id="ARBA00000971"/>
    </source>
</evidence>
<dbReference type="SUPFAM" id="SSF109998">
    <property type="entry name" value="Triger factor/SurA peptide-binding domain-like"/>
    <property type="match status" value="1"/>
</dbReference>
<comment type="caution">
    <text evidence="13">The sequence shown here is derived from an EMBL/GenBank/DDBJ whole genome shotgun (WGS) entry which is preliminary data.</text>
</comment>
<dbReference type="InterPro" id="IPR037041">
    <property type="entry name" value="Trigger_fac_C_sf"/>
</dbReference>
<dbReference type="GO" id="GO:0015031">
    <property type="term" value="P:protein transport"/>
    <property type="evidence" value="ECO:0007669"/>
    <property type="project" value="UniProtKB-UniRule"/>
</dbReference>
<evidence type="ECO:0000256" key="2">
    <source>
        <dbReference type="ARBA" id="ARBA00005464"/>
    </source>
</evidence>
<evidence type="ECO:0000256" key="9">
    <source>
        <dbReference type="HAMAP-Rule" id="MF_00303"/>
    </source>
</evidence>
<dbReference type="Pfam" id="PF05698">
    <property type="entry name" value="Trigger_C"/>
    <property type="match status" value="1"/>
</dbReference>
<dbReference type="InterPro" id="IPR027304">
    <property type="entry name" value="Trigger_fact/SurA_dom_sf"/>
</dbReference>
<dbReference type="InterPro" id="IPR046357">
    <property type="entry name" value="PPIase_dom_sf"/>
</dbReference>
<organism evidence="13 14">
    <name type="scientific">Eiseniibacteriota bacterium</name>
    <dbReference type="NCBI Taxonomy" id="2212470"/>
    <lineage>
        <taxon>Bacteria</taxon>
        <taxon>Candidatus Eiseniibacteriota</taxon>
    </lineage>
</organism>
<evidence type="ECO:0000256" key="5">
    <source>
        <dbReference type="ARBA" id="ARBA00023110"/>
    </source>
</evidence>
<dbReference type="GO" id="GO:0003755">
    <property type="term" value="F:peptidyl-prolyl cis-trans isomerase activity"/>
    <property type="evidence" value="ECO:0007669"/>
    <property type="project" value="UniProtKB-UniRule"/>
</dbReference>
<accession>A0A938BQ65</accession>
<feature type="domain" description="Trigger factor ribosome-binding bacterial" evidence="11">
    <location>
        <begin position="1"/>
        <end position="142"/>
    </location>
</feature>
<dbReference type="EMBL" id="VGIY01000045">
    <property type="protein sequence ID" value="MBM3316817.1"/>
    <property type="molecule type" value="Genomic_DNA"/>
</dbReference>
<dbReference type="InterPro" id="IPR008880">
    <property type="entry name" value="Trigger_fac_C"/>
</dbReference>
<keyword evidence="7 9" id="KW-0413">Isomerase</keyword>
<keyword evidence="9" id="KW-0963">Cytoplasm</keyword>
<dbReference type="PIRSF" id="PIRSF003095">
    <property type="entry name" value="Trigger_factor"/>
    <property type="match status" value="1"/>
</dbReference>
<comment type="similarity">
    <text evidence="2 9">Belongs to the FKBP-type PPIase family. Tig subfamily.</text>
</comment>
<evidence type="ECO:0000259" key="11">
    <source>
        <dbReference type="Pfam" id="PF05697"/>
    </source>
</evidence>
<keyword evidence="6 9" id="KW-0143">Chaperone</keyword>
<dbReference type="GO" id="GO:0006457">
    <property type="term" value="P:protein folding"/>
    <property type="evidence" value="ECO:0007669"/>
    <property type="project" value="UniProtKB-UniRule"/>
</dbReference>
<evidence type="ECO:0000256" key="7">
    <source>
        <dbReference type="ARBA" id="ARBA00023235"/>
    </source>
</evidence>
<reference evidence="13" key="1">
    <citation type="submission" date="2019-03" db="EMBL/GenBank/DDBJ databases">
        <title>Lake Tanganyika Metagenome-Assembled Genomes (MAGs).</title>
        <authorList>
            <person name="Tran P."/>
        </authorList>
    </citation>
    <scope>NUCLEOTIDE SEQUENCE</scope>
    <source>
        <strain evidence="13">M_DeepCast_400m_m2_100</strain>
    </source>
</reference>
<evidence type="ECO:0000256" key="6">
    <source>
        <dbReference type="ARBA" id="ARBA00023186"/>
    </source>
</evidence>
<dbReference type="SUPFAM" id="SSF102735">
    <property type="entry name" value="Trigger factor ribosome-binding domain"/>
    <property type="match status" value="1"/>
</dbReference>
<evidence type="ECO:0000259" key="10">
    <source>
        <dbReference type="Pfam" id="PF00254"/>
    </source>
</evidence>
<dbReference type="AlphaFoldDB" id="A0A938BQ65"/>
<dbReference type="GO" id="GO:0051301">
    <property type="term" value="P:cell division"/>
    <property type="evidence" value="ECO:0007669"/>
    <property type="project" value="UniProtKB-KW"/>
</dbReference>
<comment type="subcellular location">
    <subcellularLocation>
        <location evidence="9">Cytoplasm</location>
    </subcellularLocation>
    <text evidence="9">About half TF is bound to the ribosome near the polypeptide exit tunnel while the other half is free in the cytoplasm.</text>
</comment>
<dbReference type="Gene3D" id="3.30.70.1050">
    <property type="entry name" value="Trigger factor ribosome-binding domain"/>
    <property type="match status" value="1"/>
</dbReference>
<dbReference type="Pfam" id="PF05697">
    <property type="entry name" value="Trigger_N"/>
    <property type="match status" value="1"/>
</dbReference>
<dbReference type="GO" id="GO:0005737">
    <property type="term" value="C:cytoplasm"/>
    <property type="evidence" value="ECO:0007669"/>
    <property type="project" value="UniProtKB-SubCell"/>
</dbReference>
<evidence type="ECO:0000256" key="3">
    <source>
        <dbReference type="ARBA" id="ARBA00013194"/>
    </source>
</evidence>
<gene>
    <name evidence="9 13" type="primary">tig</name>
    <name evidence="13" type="ORF">FJY75_03090</name>
</gene>
<dbReference type="Pfam" id="PF00254">
    <property type="entry name" value="FKBP_C"/>
    <property type="match status" value="1"/>
</dbReference>
<keyword evidence="5 9" id="KW-0697">Rotamase</keyword>
<dbReference type="NCBIfam" id="TIGR00115">
    <property type="entry name" value="tig"/>
    <property type="match status" value="1"/>
</dbReference>
<dbReference type="InterPro" id="IPR005215">
    <property type="entry name" value="Trig_fac"/>
</dbReference>
<dbReference type="Gene3D" id="1.10.3120.10">
    <property type="entry name" value="Trigger factor, C-terminal domain"/>
    <property type="match status" value="1"/>
</dbReference>
<keyword evidence="9" id="KW-0132">Cell division</keyword>
<evidence type="ECO:0000259" key="12">
    <source>
        <dbReference type="Pfam" id="PF05698"/>
    </source>
</evidence>
<comment type="function">
    <text evidence="9">Involved in protein export. Acts as a chaperone by maintaining the newly synthesized protein in an open conformation. Functions as a peptidyl-prolyl cis-trans isomerase.</text>
</comment>
<comment type="domain">
    <text evidence="9">Consists of 3 domains; the N-terminus binds the ribosome, the middle domain has PPIase activity, while the C-terminus has intrinsic chaperone activity on its own.</text>
</comment>
<evidence type="ECO:0000256" key="8">
    <source>
        <dbReference type="ARBA" id="ARBA00029986"/>
    </source>
</evidence>
<dbReference type="Proteomes" id="UP000748308">
    <property type="component" value="Unassembled WGS sequence"/>
</dbReference>
<keyword evidence="9" id="KW-0131">Cell cycle</keyword>